<dbReference type="PANTHER" id="PTHR46996:SF4">
    <property type="entry name" value="RIBOSOMAL PROTEIN L34E SUPERFAMILY PROTEIN"/>
    <property type="match status" value="1"/>
</dbReference>
<sequence>MAKSLNSVDPNIKPKQTNPVDKSWKTLNLMGIPACEKSGTAAIIDVILLVAVIGSCGFLLFPYAKILFQQTTWLTMEVTEIVVEEIGNAPMIFGCLALSILFAGTALVVVILYADPRCGKSNCRGLKRAAEFDIQIETEDSMKKQNNVIVKASVKKGLFQLRRGHHKVLEAELKKMAPPNGKAVLIHRAKCGCCIGRMEVPGPR</sequence>
<dbReference type="OrthoDB" id="1865221at2759"/>
<dbReference type="EMBL" id="AUSU01001267">
    <property type="protein sequence ID" value="EPS71425.1"/>
    <property type="molecule type" value="Genomic_DNA"/>
</dbReference>
<dbReference type="Proteomes" id="UP000015453">
    <property type="component" value="Unassembled WGS sequence"/>
</dbReference>
<evidence type="ECO:0000313" key="2">
    <source>
        <dbReference type="EMBL" id="EPS71425.1"/>
    </source>
</evidence>
<keyword evidence="1" id="KW-0472">Membrane</keyword>
<comment type="caution">
    <text evidence="2">The sequence shown here is derived from an EMBL/GenBank/DDBJ whole genome shotgun (WGS) entry which is preliminary data.</text>
</comment>
<dbReference type="PANTHER" id="PTHR46996">
    <property type="entry name" value="OS05G0488500 PROTEIN"/>
    <property type="match status" value="1"/>
</dbReference>
<keyword evidence="1" id="KW-1133">Transmembrane helix</keyword>
<feature type="transmembrane region" description="Helical" evidence="1">
    <location>
        <begin position="88"/>
        <end position="114"/>
    </location>
</feature>
<evidence type="ECO:0008006" key="4">
    <source>
        <dbReference type="Google" id="ProtNLM"/>
    </source>
</evidence>
<keyword evidence="1" id="KW-0812">Transmembrane</keyword>
<evidence type="ECO:0000256" key="1">
    <source>
        <dbReference type="SAM" id="Phobius"/>
    </source>
</evidence>
<protein>
    <recommendedName>
        <fullName evidence="4">Ribosomal protein L34e superfamily protein</fullName>
    </recommendedName>
</protein>
<organism evidence="2 3">
    <name type="scientific">Genlisea aurea</name>
    <dbReference type="NCBI Taxonomy" id="192259"/>
    <lineage>
        <taxon>Eukaryota</taxon>
        <taxon>Viridiplantae</taxon>
        <taxon>Streptophyta</taxon>
        <taxon>Embryophyta</taxon>
        <taxon>Tracheophyta</taxon>
        <taxon>Spermatophyta</taxon>
        <taxon>Magnoliopsida</taxon>
        <taxon>eudicotyledons</taxon>
        <taxon>Gunneridae</taxon>
        <taxon>Pentapetalae</taxon>
        <taxon>asterids</taxon>
        <taxon>lamiids</taxon>
        <taxon>Lamiales</taxon>
        <taxon>Lentibulariaceae</taxon>
        <taxon>Genlisea</taxon>
    </lineage>
</organism>
<feature type="transmembrane region" description="Helical" evidence="1">
    <location>
        <begin position="46"/>
        <end position="68"/>
    </location>
</feature>
<keyword evidence="3" id="KW-1185">Reference proteome</keyword>
<accession>S8CX16</accession>
<evidence type="ECO:0000313" key="3">
    <source>
        <dbReference type="Proteomes" id="UP000015453"/>
    </source>
</evidence>
<proteinExistence type="predicted"/>
<dbReference type="AlphaFoldDB" id="S8CX16"/>
<feature type="non-terminal residue" evidence="2">
    <location>
        <position position="204"/>
    </location>
</feature>
<reference evidence="2 3" key="1">
    <citation type="journal article" date="2013" name="BMC Genomics">
        <title>The miniature genome of a carnivorous plant Genlisea aurea contains a low number of genes and short non-coding sequences.</title>
        <authorList>
            <person name="Leushkin E.V."/>
            <person name="Sutormin R.A."/>
            <person name="Nabieva E.R."/>
            <person name="Penin A.A."/>
            <person name="Kondrashov A.S."/>
            <person name="Logacheva M.D."/>
        </authorList>
    </citation>
    <scope>NUCLEOTIDE SEQUENCE [LARGE SCALE GENOMIC DNA]</scope>
</reference>
<name>S8CX16_9LAMI</name>
<gene>
    <name evidence="2" type="ORF">M569_03337</name>
</gene>